<dbReference type="Gene3D" id="1.20.58.220">
    <property type="entry name" value="Phosphate transport system protein phou homolog 2, domain 2"/>
    <property type="match status" value="1"/>
</dbReference>
<dbReference type="InterPro" id="IPR002727">
    <property type="entry name" value="DUF47"/>
</dbReference>
<evidence type="ECO:0000256" key="1">
    <source>
        <dbReference type="ARBA" id="ARBA00008591"/>
    </source>
</evidence>
<organism evidence="2 3">
    <name type="scientific">Phocoenobacter uteri</name>
    <dbReference type="NCBI Taxonomy" id="146806"/>
    <lineage>
        <taxon>Bacteria</taxon>
        <taxon>Pseudomonadati</taxon>
        <taxon>Pseudomonadota</taxon>
        <taxon>Gammaproteobacteria</taxon>
        <taxon>Pasteurellales</taxon>
        <taxon>Pasteurellaceae</taxon>
        <taxon>Phocoenobacter</taxon>
    </lineage>
</organism>
<dbReference type="PANTHER" id="PTHR36536">
    <property type="entry name" value="UPF0111 PROTEIN HI_1603"/>
    <property type="match status" value="1"/>
</dbReference>
<evidence type="ECO:0000313" key="3">
    <source>
        <dbReference type="Proteomes" id="UP000255417"/>
    </source>
</evidence>
<dbReference type="SUPFAM" id="SSF109755">
    <property type="entry name" value="PhoU-like"/>
    <property type="match status" value="1"/>
</dbReference>
<keyword evidence="3" id="KW-1185">Reference proteome</keyword>
<dbReference type="Pfam" id="PF01865">
    <property type="entry name" value="PhoU_div"/>
    <property type="match status" value="1"/>
</dbReference>
<dbReference type="EMBL" id="UGTA01000001">
    <property type="protein sequence ID" value="SUB58626.1"/>
    <property type="molecule type" value="Genomic_DNA"/>
</dbReference>
<accession>A0A379CAA9</accession>
<evidence type="ECO:0000313" key="2">
    <source>
        <dbReference type="EMBL" id="SUB58626.1"/>
    </source>
</evidence>
<comment type="similarity">
    <text evidence="1">Belongs to the UPF0111 family.</text>
</comment>
<dbReference type="OrthoDB" id="9780540at2"/>
<gene>
    <name evidence="2" type="ORF">NCTC12872_00590</name>
</gene>
<proteinExistence type="inferred from homology"/>
<sequence length="226" mass="26109">MAMNNILGLFAESPFKPLQKHSQKVTESCELLVPFFEQTFEQNWEEAENYRHKIGRLEHRADLLKREIRLKLPRGLFMPVDRSDLLELVTQLDKLANFSKDIAGRVIGRQLLIPQELQPAFLHFVARSIDAAKQAHKVISEMDELLETGFRGRELTFVNDMIVKLDAIEDDTDQLQRVLRKELLGLESQLNPIDVMFLYKIIEWVGVLADQAQRVGSRIELMIAKS</sequence>
<dbReference type="Proteomes" id="UP000255417">
    <property type="component" value="Unassembled WGS sequence"/>
</dbReference>
<dbReference type="RefSeq" id="WP_115315142.1">
    <property type="nucleotide sequence ID" value="NZ_LWIF01000001.1"/>
</dbReference>
<dbReference type="AlphaFoldDB" id="A0A379CAA9"/>
<dbReference type="PANTHER" id="PTHR36536:SF3">
    <property type="entry name" value="UPF0111 PROTEIN HI_1603"/>
    <property type="match status" value="1"/>
</dbReference>
<reference evidence="2 3" key="1">
    <citation type="submission" date="2018-06" db="EMBL/GenBank/DDBJ databases">
        <authorList>
            <consortium name="Pathogen Informatics"/>
            <person name="Doyle S."/>
        </authorList>
    </citation>
    <scope>NUCLEOTIDE SEQUENCE [LARGE SCALE GENOMIC DNA]</scope>
    <source>
        <strain evidence="2 3">NCTC12872</strain>
    </source>
</reference>
<dbReference type="NCBIfam" id="TIGR00153">
    <property type="entry name" value="TIGR00153 family protein"/>
    <property type="match status" value="1"/>
</dbReference>
<dbReference type="InterPro" id="IPR018445">
    <property type="entry name" value="Put_Phosphate_transp_reg"/>
</dbReference>
<protein>
    <submittedName>
        <fullName evidence="2">Phosphate transport regulator (Distant homolog of PhoU)</fullName>
    </submittedName>
</protein>
<name>A0A379CAA9_9PAST</name>
<dbReference type="InterPro" id="IPR038078">
    <property type="entry name" value="PhoU-like_sf"/>
</dbReference>